<keyword evidence="2" id="KW-0812">Transmembrane</keyword>
<organism evidence="3">
    <name type="scientific">Timema monikensis</name>
    <dbReference type="NCBI Taxonomy" id="170555"/>
    <lineage>
        <taxon>Eukaryota</taxon>
        <taxon>Metazoa</taxon>
        <taxon>Ecdysozoa</taxon>
        <taxon>Arthropoda</taxon>
        <taxon>Hexapoda</taxon>
        <taxon>Insecta</taxon>
        <taxon>Pterygota</taxon>
        <taxon>Neoptera</taxon>
        <taxon>Polyneoptera</taxon>
        <taxon>Phasmatodea</taxon>
        <taxon>Timematodea</taxon>
        <taxon>Timematoidea</taxon>
        <taxon>Timematidae</taxon>
        <taxon>Timema</taxon>
    </lineage>
</organism>
<keyword evidence="2" id="KW-0472">Membrane</keyword>
<evidence type="ECO:0000256" key="2">
    <source>
        <dbReference type="SAM" id="Phobius"/>
    </source>
</evidence>
<feature type="transmembrane region" description="Helical" evidence="2">
    <location>
        <begin position="85"/>
        <end position="107"/>
    </location>
</feature>
<dbReference type="EMBL" id="OB794190">
    <property type="protein sequence ID" value="CAD7429738.1"/>
    <property type="molecule type" value="Genomic_DNA"/>
</dbReference>
<feature type="region of interest" description="Disordered" evidence="1">
    <location>
        <begin position="1"/>
        <end position="30"/>
    </location>
</feature>
<feature type="transmembrane region" description="Helical" evidence="2">
    <location>
        <begin position="55"/>
        <end position="79"/>
    </location>
</feature>
<gene>
    <name evidence="3" type="ORF">TMSB3V08_LOCUS6514</name>
</gene>
<protein>
    <submittedName>
        <fullName evidence="3">Uncharacterized protein</fullName>
    </submittedName>
</protein>
<feature type="compositionally biased region" description="Basic and acidic residues" evidence="1">
    <location>
        <begin position="9"/>
        <end position="25"/>
    </location>
</feature>
<keyword evidence="2" id="KW-1133">Transmembrane helix</keyword>
<reference evidence="3" key="1">
    <citation type="submission" date="2020-11" db="EMBL/GenBank/DDBJ databases">
        <authorList>
            <person name="Tran Van P."/>
        </authorList>
    </citation>
    <scope>NUCLEOTIDE SEQUENCE</scope>
</reference>
<sequence>MSQSTKTSPSRDRYQAVPQEKEPWRPRFNHPGLRKKRGVDLSHKLPDHANFKGQIIWFLGGGLTIIWFICGGLTIIWFIGGGLTFIWFIGGGLTFIWFIGGGLTIICIGGGLTFIWFIGGCVTIIWFIGGGLTIIWFIGGGYRPSHLFQGELNPLKYAVSDQFLMATQMLSVCTRTQSSIGHHRLGYANSCLAPELNLFGVDNCSQTPSLVVAVVGGFNGDRRVTLW</sequence>
<dbReference type="AlphaFoldDB" id="A0A7R9E939"/>
<name>A0A7R9E939_9NEOP</name>
<evidence type="ECO:0000313" key="3">
    <source>
        <dbReference type="EMBL" id="CAD7429738.1"/>
    </source>
</evidence>
<proteinExistence type="predicted"/>
<accession>A0A7R9E939</accession>
<evidence type="ECO:0000256" key="1">
    <source>
        <dbReference type="SAM" id="MobiDB-lite"/>
    </source>
</evidence>
<feature type="transmembrane region" description="Helical" evidence="2">
    <location>
        <begin position="114"/>
        <end position="138"/>
    </location>
</feature>